<dbReference type="AlphaFoldDB" id="A0A094JC39"/>
<proteinExistence type="predicted"/>
<name>A0A094JC39_9GAMM</name>
<gene>
    <name evidence="2" type="ORF">HR45_10620</name>
</gene>
<dbReference type="Gene3D" id="3.30.1330.60">
    <property type="entry name" value="OmpA-like domain"/>
    <property type="match status" value="1"/>
</dbReference>
<organism evidence="2 3">
    <name type="scientific">Shewanella mangrovi</name>
    <dbReference type="NCBI Taxonomy" id="1515746"/>
    <lineage>
        <taxon>Bacteria</taxon>
        <taxon>Pseudomonadati</taxon>
        <taxon>Pseudomonadota</taxon>
        <taxon>Gammaproteobacteria</taxon>
        <taxon>Alteromonadales</taxon>
        <taxon>Shewanellaceae</taxon>
        <taxon>Shewanella</taxon>
    </lineage>
</organism>
<evidence type="ECO:0000313" key="2">
    <source>
        <dbReference type="EMBL" id="KFZ37460.1"/>
    </source>
</evidence>
<evidence type="ECO:0008006" key="4">
    <source>
        <dbReference type="Google" id="ProtNLM"/>
    </source>
</evidence>
<keyword evidence="3" id="KW-1185">Reference proteome</keyword>
<dbReference type="Proteomes" id="UP000029264">
    <property type="component" value="Unassembled WGS sequence"/>
</dbReference>
<feature type="signal peptide" evidence="1">
    <location>
        <begin position="1"/>
        <end position="20"/>
    </location>
</feature>
<accession>A0A094JC39</accession>
<dbReference type="EMBL" id="JPEO01000006">
    <property type="protein sequence ID" value="KFZ37460.1"/>
    <property type="molecule type" value="Genomic_DNA"/>
</dbReference>
<evidence type="ECO:0000256" key="1">
    <source>
        <dbReference type="SAM" id="SignalP"/>
    </source>
</evidence>
<evidence type="ECO:0000313" key="3">
    <source>
        <dbReference type="Proteomes" id="UP000029264"/>
    </source>
</evidence>
<reference evidence="2 3" key="1">
    <citation type="submission" date="2014-06" db="EMBL/GenBank/DDBJ databases">
        <title>Shewanella sp. YQH10.</title>
        <authorList>
            <person name="Liu Y."/>
            <person name="Zeng R."/>
        </authorList>
    </citation>
    <scope>NUCLEOTIDE SEQUENCE [LARGE SCALE GENOMIC DNA]</scope>
    <source>
        <strain evidence="2 3">YQH10</strain>
    </source>
</reference>
<dbReference type="InterPro" id="IPR036737">
    <property type="entry name" value="OmpA-like_sf"/>
</dbReference>
<feature type="chain" id="PRO_5001899178" description="OmpA-like domain-containing protein" evidence="1">
    <location>
        <begin position="21"/>
        <end position="138"/>
    </location>
</feature>
<sequence>MRAIALSTVLILLLSEPVMASCDGQQQLGQVDYPSNSSYFNAKASAKLDEITKETQDKGDGYLVLEFNLFKVAGDKKQQQYDMWLANRRIDRVKQYLSKLHVAKPIVTRIKTAAAAEQRQVEILWCAQPSTTEQPVNH</sequence>
<dbReference type="eggNOG" id="ENOG5031VDW">
    <property type="taxonomic scope" value="Bacteria"/>
</dbReference>
<comment type="caution">
    <text evidence="2">The sequence shown here is derived from an EMBL/GenBank/DDBJ whole genome shotgun (WGS) entry which is preliminary data.</text>
</comment>
<keyword evidence="1" id="KW-0732">Signal</keyword>
<protein>
    <recommendedName>
        <fullName evidence="4">OmpA-like domain-containing protein</fullName>
    </recommendedName>
</protein>